<sequence>MGPTRTPEPREKNIVILPWLLGAQMLATHNACGWLWRMKPSLKESCCWLSGWDACAGLAGRVPRRFSARRHLRGISTLSQGKPLAPKNRALEHIVLENVRGPTATAERLREDLHGCADLVAVYEMIYSLRLRIERGSEGSLERVVDEIWRGTVW</sequence>
<dbReference type="GeneID" id="70193247"/>
<accession>A0A9P8Y8P5</accession>
<dbReference type="AlphaFoldDB" id="A0A9P8Y8P5"/>
<dbReference type="EMBL" id="JAGTJQ010000004">
    <property type="protein sequence ID" value="KAH7032596.1"/>
    <property type="molecule type" value="Genomic_DNA"/>
</dbReference>
<keyword evidence="2" id="KW-1185">Reference proteome</keyword>
<protein>
    <submittedName>
        <fullName evidence="1">Uncharacterized protein</fullName>
    </submittedName>
</protein>
<dbReference type="RefSeq" id="XP_046013428.1">
    <property type="nucleotide sequence ID" value="XM_046163701.1"/>
</dbReference>
<name>A0A9P8Y8P5_9PEZI</name>
<reference evidence="1" key="1">
    <citation type="journal article" date="2021" name="Nat. Commun.">
        <title>Genetic determinants of endophytism in the Arabidopsis root mycobiome.</title>
        <authorList>
            <person name="Mesny F."/>
            <person name="Miyauchi S."/>
            <person name="Thiergart T."/>
            <person name="Pickel B."/>
            <person name="Atanasova L."/>
            <person name="Karlsson M."/>
            <person name="Huettel B."/>
            <person name="Barry K.W."/>
            <person name="Haridas S."/>
            <person name="Chen C."/>
            <person name="Bauer D."/>
            <person name="Andreopoulos W."/>
            <person name="Pangilinan J."/>
            <person name="LaButti K."/>
            <person name="Riley R."/>
            <person name="Lipzen A."/>
            <person name="Clum A."/>
            <person name="Drula E."/>
            <person name="Henrissat B."/>
            <person name="Kohler A."/>
            <person name="Grigoriev I.V."/>
            <person name="Martin F.M."/>
            <person name="Hacquard S."/>
        </authorList>
    </citation>
    <scope>NUCLEOTIDE SEQUENCE</scope>
    <source>
        <strain evidence="1">MPI-CAGE-CH-0230</strain>
    </source>
</reference>
<evidence type="ECO:0000313" key="2">
    <source>
        <dbReference type="Proteomes" id="UP000756346"/>
    </source>
</evidence>
<proteinExistence type="predicted"/>
<comment type="caution">
    <text evidence="1">The sequence shown here is derived from an EMBL/GenBank/DDBJ whole genome shotgun (WGS) entry which is preliminary data.</text>
</comment>
<dbReference type="Proteomes" id="UP000756346">
    <property type="component" value="Unassembled WGS sequence"/>
</dbReference>
<gene>
    <name evidence="1" type="ORF">B0I36DRAFT_99010</name>
</gene>
<evidence type="ECO:0000313" key="1">
    <source>
        <dbReference type="EMBL" id="KAH7032596.1"/>
    </source>
</evidence>
<organism evidence="1 2">
    <name type="scientific">Microdochium trichocladiopsis</name>
    <dbReference type="NCBI Taxonomy" id="1682393"/>
    <lineage>
        <taxon>Eukaryota</taxon>
        <taxon>Fungi</taxon>
        <taxon>Dikarya</taxon>
        <taxon>Ascomycota</taxon>
        <taxon>Pezizomycotina</taxon>
        <taxon>Sordariomycetes</taxon>
        <taxon>Xylariomycetidae</taxon>
        <taxon>Xylariales</taxon>
        <taxon>Microdochiaceae</taxon>
        <taxon>Microdochium</taxon>
    </lineage>
</organism>